<proteinExistence type="predicted"/>
<gene>
    <name evidence="2" type="ORF">CUTER_03405</name>
</gene>
<dbReference type="RefSeq" id="WP_047259232.1">
    <property type="nucleotide sequence ID" value="NZ_CP011546.1"/>
</dbReference>
<keyword evidence="2" id="KW-0808">Transferase</keyword>
<dbReference type="Pfam" id="PF10335">
    <property type="entry name" value="DUF294_C"/>
    <property type="match status" value="1"/>
</dbReference>
<reference evidence="2 3" key="1">
    <citation type="journal article" date="2015" name="Genome Announc.">
        <title>Virulence Factor Genes Detected in the Complete Genome Sequence of Corynebacterium uterequi DSM 45634, Isolated from the Uterus of a Maiden Mare.</title>
        <authorList>
            <person name="Ruckert C."/>
            <person name="Kriete M."/>
            <person name="Jaenicke S."/>
            <person name="Winkler A."/>
            <person name="Tauch A."/>
        </authorList>
    </citation>
    <scope>NUCLEOTIDE SEQUENCE [LARGE SCALE GENOMIC DNA]</scope>
    <source>
        <strain evidence="2 3">DSM 45634</strain>
    </source>
</reference>
<dbReference type="Proteomes" id="UP000035548">
    <property type="component" value="Chromosome"/>
</dbReference>
<dbReference type="AlphaFoldDB" id="A0A0G3HBP8"/>
<dbReference type="STRING" id="1072256.CUTER_03405"/>
<dbReference type="GO" id="GO:0016740">
    <property type="term" value="F:transferase activity"/>
    <property type="evidence" value="ECO:0007669"/>
    <property type="project" value="UniProtKB-KW"/>
</dbReference>
<protein>
    <submittedName>
        <fullName evidence="2">Putative nucleotidyltransferase substrate binding domain</fullName>
    </submittedName>
</protein>
<dbReference type="PATRIC" id="fig|1072256.5.peg.676"/>
<organism evidence="2 3">
    <name type="scientific">Corynebacterium uterequi</name>
    <dbReference type="NCBI Taxonomy" id="1072256"/>
    <lineage>
        <taxon>Bacteria</taxon>
        <taxon>Bacillati</taxon>
        <taxon>Actinomycetota</taxon>
        <taxon>Actinomycetes</taxon>
        <taxon>Mycobacteriales</taxon>
        <taxon>Corynebacteriaceae</taxon>
        <taxon>Corynebacterium</taxon>
    </lineage>
</organism>
<keyword evidence="3" id="KW-1185">Reference proteome</keyword>
<evidence type="ECO:0000313" key="3">
    <source>
        <dbReference type="Proteomes" id="UP000035548"/>
    </source>
</evidence>
<dbReference type="KEGG" id="cut:CUTER_03405"/>
<sequence length="276" mass="29360">MPLHESLLDLGELAPRCDSLAAAKGVLAESQELLLNALAHRFDPPELVCWLSKLVRDVVRSPAVVELSGAPLQVTGAFARGDATPTTVVEWLAAPAGNREIVELLAATGWRGRSVDAPDAPALLDAGVATAFAPTSAWADVVRHRPEAMHTADGRPDDSVVIRTQTALLRPIADLARWAAGERAAAVVGTCERLSEGVARGVLTDVELEDLLRARRTGMELALLRWKAHTSDEAVAWSDMPALQRSAYGEAARTLAAVVSMVAARNEVSVDESESE</sequence>
<dbReference type="InterPro" id="IPR018821">
    <property type="entry name" value="DUF294_put_nucleoTrafse_sb-bd"/>
</dbReference>
<evidence type="ECO:0000313" key="2">
    <source>
        <dbReference type="EMBL" id="AKK10689.1"/>
    </source>
</evidence>
<dbReference type="OrthoDB" id="4415647at2"/>
<feature type="domain" description="DUF294" evidence="1">
    <location>
        <begin position="169"/>
        <end position="256"/>
    </location>
</feature>
<name>A0A0G3HBP8_9CORY</name>
<reference evidence="3" key="2">
    <citation type="submission" date="2015-05" db="EMBL/GenBank/DDBJ databases">
        <title>Complete genome sequence of Corynebacterium uterequi DSM 45634, isolated from the uterus of a maiden mare.</title>
        <authorList>
            <person name="Ruckert C."/>
            <person name="Albersmeier A."/>
            <person name="Winkler A."/>
            <person name="Tauch A."/>
        </authorList>
    </citation>
    <scope>NUCLEOTIDE SEQUENCE [LARGE SCALE GENOMIC DNA]</scope>
    <source>
        <strain evidence="3">DSM 45634</strain>
    </source>
</reference>
<dbReference type="EMBL" id="CP011546">
    <property type="protein sequence ID" value="AKK10689.1"/>
    <property type="molecule type" value="Genomic_DNA"/>
</dbReference>
<evidence type="ECO:0000259" key="1">
    <source>
        <dbReference type="Pfam" id="PF10335"/>
    </source>
</evidence>
<accession>A0A0G3HBP8</accession>